<dbReference type="InterPro" id="IPR046513">
    <property type="entry name" value="DUF6691"/>
</dbReference>
<keyword evidence="1" id="KW-0812">Transmembrane</keyword>
<evidence type="ECO:0000256" key="1">
    <source>
        <dbReference type="SAM" id="Phobius"/>
    </source>
</evidence>
<evidence type="ECO:0000313" key="3">
    <source>
        <dbReference type="Proteomes" id="UP000005306"/>
    </source>
</evidence>
<keyword evidence="1" id="KW-1133">Transmembrane helix</keyword>
<dbReference type="Proteomes" id="UP000005306">
    <property type="component" value="Unassembled WGS sequence"/>
</dbReference>
<comment type="caution">
    <text evidence="2">The sequence shown here is derived from an EMBL/GenBank/DDBJ whole genome shotgun (WGS) entry which is preliminary data.</text>
</comment>
<evidence type="ECO:0000313" key="2">
    <source>
        <dbReference type="EMBL" id="EAS85439.1"/>
    </source>
</evidence>
<organism evidence="2 3">
    <name type="scientific">Pelagibacter ubique (strain HTCC1002)</name>
    <dbReference type="NCBI Taxonomy" id="314261"/>
    <lineage>
        <taxon>Bacteria</taxon>
        <taxon>Pseudomonadati</taxon>
        <taxon>Pseudomonadota</taxon>
        <taxon>Alphaproteobacteria</taxon>
        <taxon>Candidatus Pelagibacterales</taxon>
        <taxon>Candidatus Pelagibacteraceae</taxon>
        <taxon>Candidatus Pelagibacter</taxon>
    </lineage>
</organism>
<evidence type="ECO:0008006" key="4">
    <source>
        <dbReference type="Google" id="ProtNLM"/>
    </source>
</evidence>
<keyword evidence="1" id="KW-0472">Membrane</keyword>
<accession>Q1UZY9</accession>
<dbReference type="RefSeq" id="WP_006998026.1">
    <property type="nucleotide sequence ID" value="NZ_CH724130.1"/>
</dbReference>
<dbReference type="AlphaFoldDB" id="Q1UZY9"/>
<feature type="transmembrane region" description="Helical" evidence="1">
    <location>
        <begin position="41"/>
        <end position="60"/>
    </location>
</feature>
<dbReference type="Pfam" id="PF20398">
    <property type="entry name" value="DUF6691"/>
    <property type="match status" value="1"/>
</dbReference>
<feature type="transmembrane region" description="Helical" evidence="1">
    <location>
        <begin position="80"/>
        <end position="100"/>
    </location>
</feature>
<sequence length="140" mass="15239">MNMIISLICGIIFGIGLTVSQMIDPAKVLGFLNIFGEWDPSLAFVMIGALIISSPFFHLFKNNKKPIFADKFSYSNNKELNKKLIIGSSLFGAGWGLAGLCPGPAIASLALLNLNSVSFVIFMFVGFYLVKLLDLTTQAR</sequence>
<feature type="transmembrane region" description="Helical" evidence="1">
    <location>
        <begin position="106"/>
        <end position="130"/>
    </location>
</feature>
<proteinExistence type="predicted"/>
<name>Q1UZY9_PELU1</name>
<dbReference type="HOGENOM" id="CLU_037802_2_1_5"/>
<protein>
    <recommendedName>
        <fullName evidence="4">YeeE/YedE family protein</fullName>
    </recommendedName>
</protein>
<gene>
    <name evidence="2" type="ORF">PU1002_06941</name>
</gene>
<reference evidence="2 3" key="1">
    <citation type="submission" date="2006-04" db="EMBL/GenBank/DDBJ databases">
        <authorList>
            <person name="Giovannoni S.J."/>
            <person name="Cho J.-C."/>
            <person name="Ferriera S."/>
            <person name="Johnson J."/>
            <person name="Kravitz S."/>
            <person name="Halpern A."/>
            <person name="Remington K."/>
            <person name="Beeson K."/>
            <person name="Tran B."/>
            <person name="Rogers Y.-H."/>
            <person name="Friedman R."/>
            <person name="Venter J.C."/>
        </authorList>
    </citation>
    <scope>NUCLEOTIDE SEQUENCE [LARGE SCALE GENOMIC DNA]</scope>
    <source>
        <strain evidence="2 3">HTCC1002</strain>
    </source>
</reference>
<dbReference type="EMBL" id="AAPV01000001">
    <property type="protein sequence ID" value="EAS85439.1"/>
    <property type="molecule type" value="Genomic_DNA"/>
</dbReference>